<evidence type="ECO:0000313" key="3">
    <source>
        <dbReference type="EMBL" id="GCE94810.1"/>
    </source>
</evidence>
<keyword evidence="4" id="KW-1185">Reference proteome</keyword>
<comment type="caution">
    <text evidence="3">The sequence shown here is derived from an EMBL/GenBank/DDBJ whole genome shotgun (WGS) entry which is preliminary data.</text>
</comment>
<feature type="transmembrane region" description="Helical" evidence="2">
    <location>
        <begin position="153"/>
        <end position="170"/>
    </location>
</feature>
<evidence type="ECO:0008006" key="5">
    <source>
        <dbReference type="Google" id="ProtNLM"/>
    </source>
</evidence>
<name>A0A5M3TA22_LIMPL</name>
<feature type="transmembrane region" description="Helical" evidence="2">
    <location>
        <begin position="288"/>
        <end position="305"/>
    </location>
</feature>
<evidence type="ECO:0000256" key="1">
    <source>
        <dbReference type="SAM" id="MobiDB-lite"/>
    </source>
</evidence>
<feature type="transmembrane region" description="Helical" evidence="2">
    <location>
        <begin position="312"/>
        <end position="329"/>
    </location>
</feature>
<keyword evidence="2" id="KW-1133">Transmembrane helix</keyword>
<dbReference type="Proteomes" id="UP000326169">
    <property type="component" value="Unassembled WGS sequence"/>
</dbReference>
<feature type="transmembrane region" description="Helical" evidence="2">
    <location>
        <begin position="335"/>
        <end position="354"/>
    </location>
</feature>
<dbReference type="RefSeq" id="WP_006616691.1">
    <property type="nucleotide sequence ID" value="NZ_BIMW01000107.1"/>
</dbReference>
<feature type="transmembrane region" description="Helical" evidence="2">
    <location>
        <begin position="478"/>
        <end position="497"/>
    </location>
</feature>
<sequence length="542" mass="60357">MASKTKSKKKKSRKKKSKQQQKKPTLTKAQLKAKQRQFAKDVKAVLGTVIPTLIVGAIVGVALFFVKDERLAIAGGGGILVLVLCYKYPRHGLWGFLIYMPFSGTITYWIGGGNVIFQLAKDGFYFPALASMYKDWKSKGLPIIIPKALKQPLLILLGFCILTIICVNGLQQLDPRPGEKPIAMGILGLKVFMGYVPLITCAYYHIRDKKDLLFLTRMTLILAIICCLLGMVQYQFLASGRCQGTDHLTGDDLFQATIEYKCFVGGSLVFSPSQNMIRLPGTFVAPWQWAWFLIANAFFTFATAFSDPSGKWRIAGLIGMALVFVNAVISGQRIALALVPVVTIILLVLTGQIANLKRFIPIGGGLGLLLGIVMIANPEMVQERVDSFVDRWNASPPTDFISGQFDQSSGAQRGILGNGLGRATNSARVFGRTRLIETYYPKLIYEIGPLGTIAFLFFVTVITFTAFKTYRSVKEKSLRSFGASFWVFVLVISYNTYYYPLDVDPVAVYYWYFAGVIYKLPEIDKQEIKRLIEEGELDEDEI</sequence>
<proteinExistence type="predicted"/>
<protein>
    <recommendedName>
        <fullName evidence="5">Bacterial cell division membrane protein</fullName>
    </recommendedName>
</protein>
<feature type="transmembrane region" description="Helical" evidence="2">
    <location>
        <begin position="443"/>
        <end position="466"/>
    </location>
</feature>
<dbReference type="GeneID" id="301683694"/>
<keyword evidence="2" id="KW-0812">Transmembrane</keyword>
<feature type="region of interest" description="Disordered" evidence="1">
    <location>
        <begin position="1"/>
        <end position="30"/>
    </location>
</feature>
<organism evidence="3 4">
    <name type="scientific">Limnospira platensis NIES-46</name>
    <dbReference type="NCBI Taxonomy" id="1236695"/>
    <lineage>
        <taxon>Bacteria</taxon>
        <taxon>Bacillati</taxon>
        <taxon>Cyanobacteriota</taxon>
        <taxon>Cyanophyceae</taxon>
        <taxon>Oscillatoriophycideae</taxon>
        <taxon>Oscillatoriales</taxon>
        <taxon>Sirenicapillariaceae</taxon>
        <taxon>Limnospira</taxon>
    </lineage>
</organism>
<feature type="transmembrane region" description="Helical" evidence="2">
    <location>
        <begin position="182"/>
        <end position="206"/>
    </location>
</feature>
<feature type="transmembrane region" description="Helical" evidence="2">
    <location>
        <begin position="359"/>
        <end position="376"/>
    </location>
</feature>
<gene>
    <name evidence="3" type="ORF">NIES46_28700</name>
</gene>
<accession>A0A5M3TA22</accession>
<dbReference type="EMBL" id="BIMW01000107">
    <property type="protein sequence ID" value="GCE94810.1"/>
    <property type="molecule type" value="Genomic_DNA"/>
</dbReference>
<reference evidence="3 4" key="1">
    <citation type="journal article" date="2019" name="J Genomics">
        <title>The Draft Genome of a Hydrogen-producing Cyanobacterium, Arthrospira platensis NIES-46.</title>
        <authorList>
            <person name="Suzuki S."/>
            <person name="Yamaguchi H."/>
            <person name="Kawachi M."/>
        </authorList>
    </citation>
    <scope>NUCLEOTIDE SEQUENCE [LARGE SCALE GENOMIC DNA]</scope>
    <source>
        <strain evidence="3 4">NIES-46</strain>
    </source>
</reference>
<feature type="transmembrane region" description="Helical" evidence="2">
    <location>
        <begin position="218"/>
        <end position="237"/>
    </location>
</feature>
<evidence type="ECO:0000313" key="4">
    <source>
        <dbReference type="Proteomes" id="UP000326169"/>
    </source>
</evidence>
<keyword evidence="2" id="KW-0472">Membrane</keyword>
<feature type="transmembrane region" description="Helical" evidence="2">
    <location>
        <begin position="71"/>
        <end position="86"/>
    </location>
</feature>
<dbReference type="InterPro" id="IPR049753">
    <property type="entry name" value="EPS_HpsL-like"/>
</dbReference>
<feature type="transmembrane region" description="Helical" evidence="2">
    <location>
        <begin position="44"/>
        <end position="65"/>
    </location>
</feature>
<evidence type="ECO:0000256" key="2">
    <source>
        <dbReference type="SAM" id="Phobius"/>
    </source>
</evidence>
<feature type="compositionally biased region" description="Basic residues" evidence="1">
    <location>
        <begin position="1"/>
        <end position="21"/>
    </location>
</feature>
<feature type="transmembrane region" description="Helical" evidence="2">
    <location>
        <begin position="93"/>
        <end position="110"/>
    </location>
</feature>
<dbReference type="NCBIfam" id="NF038300">
    <property type="entry name" value="EPS_HpsL"/>
    <property type="match status" value="1"/>
</dbReference>